<dbReference type="AlphaFoldDB" id="A0A917WY23"/>
<name>A0A917WY23_9BACI</name>
<reference evidence="1" key="2">
    <citation type="submission" date="2020-09" db="EMBL/GenBank/DDBJ databases">
        <authorList>
            <person name="Sun Q."/>
            <person name="Zhou Y."/>
        </authorList>
    </citation>
    <scope>NUCLEOTIDE SEQUENCE</scope>
    <source>
        <strain evidence="1">CGMCC 1.6333</strain>
    </source>
</reference>
<accession>A0A917WY23</accession>
<proteinExistence type="predicted"/>
<reference evidence="1" key="1">
    <citation type="journal article" date="2014" name="Int. J. Syst. Evol. Microbiol.">
        <title>Complete genome sequence of Corynebacterium casei LMG S-19264T (=DSM 44701T), isolated from a smear-ripened cheese.</title>
        <authorList>
            <consortium name="US DOE Joint Genome Institute (JGI-PGF)"/>
            <person name="Walter F."/>
            <person name="Albersmeier A."/>
            <person name="Kalinowski J."/>
            <person name="Ruckert C."/>
        </authorList>
    </citation>
    <scope>NUCLEOTIDE SEQUENCE</scope>
    <source>
        <strain evidence="1">CGMCC 1.6333</strain>
    </source>
</reference>
<gene>
    <name evidence="1" type="ORF">GCM10011351_26960</name>
</gene>
<evidence type="ECO:0000313" key="2">
    <source>
        <dbReference type="Proteomes" id="UP000618460"/>
    </source>
</evidence>
<comment type="caution">
    <text evidence="1">The sequence shown here is derived from an EMBL/GenBank/DDBJ whole genome shotgun (WGS) entry which is preliminary data.</text>
</comment>
<keyword evidence="2" id="KW-1185">Reference proteome</keyword>
<organism evidence="1 2">
    <name type="scientific">Paraliobacillus quinghaiensis</name>
    <dbReference type="NCBI Taxonomy" id="470815"/>
    <lineage>
        <taxon>Bacteria</taxon>
        <taxon>Bacillati</taxon>
        <taxon>Bacillota</taxon>
        <taxon>Bacilli</taxon>
        <taxon>Bacillales</taxon>
        <taxon>Bacillaceae</taxon>
        <taxon>Paraliobacillus</taxon>
    </lineage>
</organism>
<protein>
    <submittedName>
        <fullName evidence="1">Uncharacterized protein</fullName>
    </submittedName>
</protein>
<dbReference type="OrthoDB" id="2823382at2"/>
<sequence>MSGTSTPMNWIANIDQVVRGYETSGKGLVHGLQKDAIQNSWGHKEDTENGTGWSVKFELISNDLGTFLLIQDIGTKGMTGPNLSTDEINKYNNDLNPDYRLARFSSMNYSGGNDGAGLFGRGKLLFNAASSNYSYIYETITKEDGNRANWKWIEGKDLRMEKQALEGEGAKKIIREKVGIEPISEQGSRIIIINPKDEIVTAIKDGTFLRDIEETWWRIVSKYDAKITVAFDGQIYKADIPAMYKDALESKRGWKSWKKHSISSGYKNVKSLGLFVSDQLLPEELEGIYVYRKDMKVGVVKIDDVPQAIRGKYFGFVEVDETWEEELAEIENVEHYGFNTRKRAYQSLKNLVNTEHRYFMDYLGLGPKKQNRDELLQKEFEEVSNELGKIFDELDINFDGTGETEKPVEVVWDGVNFPTESNVVKKGDLVEDIYFKIKNNSGAQQKVSWELYVECDDNVVLKINKDSLNVSEGKEERLGPFDFMVHSPLIPQKKHYVKLKIQLDSTKKIFVKEMPFYYETKPYKRPLQNFNLRNINLIFPNDSNRVNPNEEITDLKYLIKNNLSTTAYISFHLTTHNAEERNSPRVEDLYMDKSIIIPPNGEKIINCPNILFDSSKYQVIGEKGTVEIRASISATRDFDMYEISEELCRYSRIFVNYNKDGGNGFQLFEEFHLVEEKDGEKRKSYLTGDQRGWEFNLNIVHPVYINLEHDETRRKDYIHDEMLKQIVMALLKIDNSTLFTKYIDENLNIDDLSNIEIVELINRVFDAITFDRYKGEVHYG</sequence>
<dbReference type="EMBL" id="BMLG01000020">
    <property type="protein sequence ID" value="GGM39416.1"/>
    <property type="molecule type" value="Genomic_DNA"/>
</dbReference>
<evidence type="ECO:0000313" key="1">
    <source>
        <dbReference type="EMBL" id="GGM39416.1"/>
    </source>
</evidence>
<dbReference type="RefSeq" id="WP_117156350.1">
    <property type="nucleotide sequence ID" value="NZ_BMLG01000020.1"/>
</dbReference>
<dbReference type="Proteomes" id="UP000618460">
    <property type="component" value="Unassembled WGS sequence"/>
</dbReference>